<dbReference type="EMBL" id="UINC01093341">
    <property type="protein sequence ID" value="SVC47693.1"/>
    <property type="molecule type" value="Genomic_DNA"/>
</dbReference>
<evidence type="ECO:0000313" key="1">
    <source>
        <dbReference type="EMBL" id="SVC47693.1"/>
    </source>
</evidence>
<sequence length="29" mass="3367">AEVYDISMILLTKKTQFGLTPEELDKLNR</sequence>
<accession>A0A382MFA0</accession>
<dbReference type="AlphaFoldDB" id="A0A382MFA0"/>
<proteinExistence type="predicted"/>
<protein>
    <submittedName>
        <fullName evidence="1">Uncharacterized protein</fullName>
    </submittedName>
</protein>
<reference evidence="1" key="1">
    <citation type="submission" date="2018-05" db="EMBL/GenBank/DDBJ databases">
        <authorList>
            <person name="Lanie J.A."/>
            <person name="Ng W.-L."/>
            <person name="Kazmierczak K.M."/>
            <person name="Andrzejewski T.M."/>
            <person name="Davidsen T.M."/>
            <person name="Wayne K.J."/>
            <person name="Tettelin H."/>
            <person name="Glass J.I."/>
            <person name="Rusch D."/>
            <person name="Podicherti R."/>
            <person name="Tsui H.-C.T."/>
            <person name="Winkler M.E."/>
        </authorList>
    </citation>
    <scope>NUCLEOTIDE SEQUENCE</scope>
</reference>
<feature type="non-terminal residue" evidence="1">
    <location>
        <position position="1"/>
    </location>
</feature>
<organism evidence="1">
    <name type="scientific">marine metagenome</name>
    <dbReference type="NCBI Taxonomy" id="408172"/>
    <lineage>
        <taxon>unclassified sequences</taxon>
        <taxon>metagenomes</taxon>
        <taxon>ecological metagenomes</taxon>
    </lineage>
</organism>
<gene>
    <name evidence="1" type="ORF">METZ01_LOCUS300547</name>
</gene>
<name>A0A382MFA0_9ZZZZ</name>